<dbReference type="OrthoDB" id="639742at2759"/>
<protein>
    <recommendedName>
        <fullName evidence="6">Late embryogenesis abundant protein LEA-2 subgroup domain-containing protein</fullName>
    </recommendedName>
</protein>
<dbReference type="EnsemblPlants" id="KQJ85819">
    <property type="protein sequence ID" value="KQJ85819"/>
    <property type="gene ID" value="BRADI_4g01877v3"/>
</dbReference>
<reference evidence="3" key="2">
    <citation type="submission" date="2017-06" db="EMBL/GenBank/DDBJ databases">
        <title>WGS assembly of Brachypodium distachyon.</title>
        <authorList>
            <consortium name="The International Brachypodium Initiative"/>
            <person name="Lucas S."/>
            <person name="Harmon-Smith M."/>
            <person name="Lail K."/>
            <person name="Tice H."/>
            <person name="Grimwood J."/>
            <person name="Bruce D."/>
            <person name="Barry K."/>
            <person name="Shu S."/>
            <person name="Lindquist E."/>
            <person name="Wang M."/>
            <person name="Pitluck S."/>
            <person name="Vogel J.P."/>
            <person name="Garvin D.F."/>
            <person name="Mockler T.C."/>
            <person name="Schmutz J."/>
            <person name="Rokhsar D."/>
            <person name="Bevan M.W."/>
        </authorList>
    </citation>
    <scope>NUCLEOTIDE SEQUENCE</scope>
    <source>
        <strain evidence="3">Bd21</strain>
    </source>
</reference>
<name>A0A0Q3HCL5_BRADI</name>
<dbReference type="PANTHER" id="PTHR36480">
    <property type="entry name" value="OS06G0118900 PROTEIN-RELATED"/>
    <property type="match status" value="1"/>
</dbReference>
<feature type="transmembrane region" description="Helical" evidence="2">
    <location>
        <begin position="21"/>
        <end position="44"/>
    </location>
</feature>
<accession>A0A0Q3HCL5</accession>
<dbReference type="InParanoid" id="A0A0Q3HCL5"/>
<evidence type="ECO:0000313" key="3">
    <source>
        <dbReference type="EMBL" id="KQJ85819.2"/>
    </source>
</evidence>
<gene>
    <name evidence="3" type="ORF">BRADI_4g01877v3</name>
</gene>
<feature type="compositionally biased region" description="Low complexity" evidence="1">
    <location>
        <begin position="136"/>
        <end position="148"/>
    </location>
</feature>
<dbReference type="Gramene" id="KQJ85819">
    <property type="protein sequence ID" value="KQJ85819"/>
    <property type="gene ID" value="BRADI_4g01877v3"/>
</dbReference>
<keyword evidence="2" id="KW-0812">Transmembrane</keyword>
<proteinExistence type="predicted"/>
<dbReference type="ExpressionAtlas" id="A0A0Q3HCL5">
    <property type="expression patterns" value="baseline"/>
</dbReference>
<evidence type="ECO:0000256" key="2">
    <source>
        <dbReference type="SAM" id="Phobius"/>
    </source>
</evidence>
<keyword evidence="5" id="KW-1185">Reference proteome</keyword>
<evidence type="ECO:0008006" key="6">
    <source>
        <dbReference type="Google" id="ProtNLM"/>
    </source>
</evidence>
<reference evidence="4" key="3">
    <citation type="submission" date="2018-08" db="UniProtKB">
        <authorList>
            <consortium name="EnsemblPlants"/>
        </authorList>
    </citation>
    <scope>IDENTIFICATION</scope>
    <source>
        <strain evidence="4">cv. Bd21</strain>
    </source>
</reference>
<feature type="region of interest" description="Disordered" evidence="1">
    <location>
        <begin position="135"/>
        <end position="169"/>
    </location>
</feature>
<dbReference type="Proteomes" id="UP000008810">
    <property type="component" value="Chromosome 4"/>
</dbReference>
<dbReference type="EMBL" id="CM000883">
    <property type="protein sequence ID" value="KQJ85819.2"/>
    <property type="molecule type" value="Genomic_DNA"/>
</dbReference>
<dbReference type="PANTHER" id="PTHR36480:SF5">
    <property type="entry name" value="LATE EMBRYOGENESIS ABUNDANT PROTEIN LEA-2 SUBGROUP DOMAIN-CONTAINING PROTEIN"/>
    <property type="match status" value="1"/>
</dbReference>
<feature type="non-terminal residue" evidence="3">
    <location>
        <position position="204"/>
    </location>
</feature>
<keyword evidence="2" id="KW-0472">Membrane</keyword>
<organism evidence="3">
    <name type="scientific">Brachypodium distachyon</name>
    <name type="common">Purple false brome</name>
    <name type="synonym">Trachynia distachya</name>
    <dbReference type="NCBI Taxonomy" id="15368"/>
    <lineage>
        <taxon>Eukaryota</taxon>
        <taxon>Viridiplantae</taxon>
        <taxon>Streptophyta</taxon>
        <taxon>Embryophyta</taxon>
        <taxon>Tracheophyta</taxon>
        <taxon>Spermatophyta</taxon>
        <taxon>Magnoliopsida</taxon>
        <taxon>Liliopsida</taxon>
        <taxon>Poales</taxon>
        <taxon>Poaceae</taxon>
        <taxon>BOP clade</taxon>
        <taxon>Pooideae</taxon>
        <taxon>Stipodae</taxon>
        <taxon>Brachypodieae</taxon>
        <taxon>Brachypodium</taxon>
    </lineage>
</organism>
<evidence type="ECO:0000313" key="4">
    <source>
        <dbReference type="EnsemblPlants" id="KQJ85819"/>
    </source>
</evidence>
<keyword evidence="2" id="KW-1133">Transmembrane helix</keyword>
<reference evidence="3 4" key="1">
    <citation type="journal article" date="2010" name="Nature">
        <title>Genome sequencing and analysis of the model grass Brachypodium distachyon.</title>
        <authorList>
            <consortium name="International Brachypodium Initiative"/>
        </authorList>
    </citation>
    <scope>NUCLEOTIDE SEQUENCE [LARGE SCALE GENOMIC DNA]</scope>
    <source>
        <strain evidence="3 4">Bd21</strain>
    </source>
</reference>
<evidence type="ECO:0000313" key="5">
    <source>
        <dbReference type="Proteomes" id="UP000008810"/>
    </source>
</evidence>
<evidence type="ECO:0000256" key="1">
    <source>
        <dbReference type="SAM" id="MobiDB-lite"/>
    </source>
</evidence>
<dbReference type="AlphaFoldDB" id="A0A0Q3HCL5"/>
<sequence>MPMAICKFHIRSPCKWSHKQIILATLLGGLVAVTLTAGISISLAPARISFSVTNTIAGKSEDTQFYNFTLVAHNSSPRMAVLYGTLDAEIWYSPTVWVPALVDRTTALPDGRTPPDSETQMNVCAEYWQSKQVVPTTTNNNNNQQQQQPLPVGQAPAISPPATRSTANNTDWSSCTVMVIAKVWFKAGSGISTRSYDVRASCSQ</sequence>